<dbReference type="AlphaFoldDB" id="A0A3Q3AD00"/>
<evidence type="ECO:0000313" key="2">
    <source>
        <dbReference type="Ensembl" id="ENSKMAP00000014453.1"/>
    </source>
</evidence>
<reference evidence="2" key="1">
    <citation type="submission" date="2025-08" db="UniProtKB">
        <authorList>
            <consortium name="Ensembl"/>
        </authorList>
    </citation>
    <scope>IDENTIFICATION</scope>
</reference>
<proteinExistence type="predicted"/>
<evidence type="ECO:0000313" key="3">
    <source>
        <dbReference type="Proteomes" id="UP000264800"/>
    </source>
</evidence>
<dbReference type="Ensembl" id="ENSKMAT00000014665.1">
    <property type="protein sequence ID" value="ENSKMAP00000014453.1"/>
    <property type="gene ID" value="ENSKMAG00000010817.1"/>
</dbReference>
<keyword evidence="3" id="KW-1185">Reference proteome</keyword>
<organism evidence="2 3">
    <name type="scientific">Kryptolebias marmoratus</name>
    <name type="common">Mangrove killifish</name>
    <name type="synonym">Rivulus marmoratus</name>
    <dbReference type="NCBI Taxonomy" id="37003"/>
    <lineage>
        <taxon>Eukaryota</taxon>
        <taxon>Metazoa</taxon>
        <taxon>Chordata</taxon>
        <taxon>Craniata</taxon>
        <taxon>Vertebrata</taxon>
        <taxon>Euteleostomi</taxon>
        <taxon>Actinopterygii</taxon>
        <taxon>Neopterygii</taxon>
        <taxon>Teleostei</taxon>
        <taxon>Neoteleostei</taxon>
        <taxon>Acanthomorphata</taxon>
        <taxon>Ovalentaria</taxon>
        <taxon>Atherinomorphae</taxon>
        <taxon>Cyprinodontiformes</taxon>
        <taxon>Rivulidae</taxon>
        <taxon>Kryptolebias</taxon>
    </lineage>
</organism>
<name>A0A3Q3AD00_KRYMA</name>
<sequence length="313" mass="35440">MADIKMAAMVTWSPILKSSPLPAYTNVPQTGRSGTGFRHRARRWPKSPHTGKTFKLTIPVESPDKKFVLVIGDSHLRAIVDGFVQMPDSCLSFGYLSVPGAKAAELTTEIKQRVLPRLPDVVCLLAPSNNLDCRIPEAGKDFQILLNHLLTLCPKVFVLDFPPRLSHEVSVQEHLRMMYRTVSAEMGVKYSSVAENFPLNRLELWSTDGVHLSDTDSMGIFTQLLWQTAYLYIETASKKPQVSPKRSSTARVFPKVAVIGEKPIRPQPNLFEWTTVTPGNKVKCWFLYDSQLYRPITFSVLVYNIHVITIWRW</sequence>
<feature type="region of interest" description="Disordered" evidence="1">
    <location>
        <begin position="27"/>
        <end position="48"/>
    </location>
</feature>
<dbReference type="Gene3D" id="3.40.50.1110">
    <property type="entry name" value="SGNH hydrolase"/>
    <property type="match status" value="1"/>
</dbReference>
<dbReference type="SUPFAM" id="SSF52266">
    <property type="entry name" value="SGNH hydrolase"/>
    <property type="match status" value="1"/>
</dbReference>
<dbReference type="GeneTree" id="ENSGT00990000209902"/>
<evidence type="ECO:0000256" key="1">
    <source>
        <dbReference type="SAM" id="MobiDB-lite"/>
    </source>
</evidence>
<dbReference type="Proteomes" id="UP000264800">
    <property type="component" value="Unplaced"/>
</dbReference>
<evidence type="ECO:0008006" key="4">
    <source>
        <dbReference type="Google" id="ProtNLM"/>
    </source>
</evidence>
<dbReference type="InterPro" id="IPR036514">
    <property type="entry name" value="SGNH_hydro_sf"/>
</dbReference>
<protein>
    <recommendedName>
        <fullName evidence="4">SGNH hydrolase-type esterase domain-containing protein</fullName>
    </recommendedName>
</protein>
<dbReference type="CDD" id="cd00229">
    <property type="entry name" value="SGNH_hydrolase"/>
    <property type="match status" value="1"/>
</dbReference>
<accession>A0A3Q3AD00</accession>
<feature type="compositionally biased region" description="Basic residues" evidence="1">
    <location>
        <begin position="37"/>
        <end position="46"/>
    </location>
</feature>
<reference evidence="2" key="2">
    <citation type="submission" date="2025-09" db="UniProtKB">
        <authorList>
            <consortium name="Ensembl"/>
        </authorList>
    </citation>
    <scope>IDENTIFICATION</scope>
</reference>